<comment type="caution">
    <text evidence="2">The sequence shown here is derived from an EMBL/GenBank/DDBJ whole genome shotgun (WGS) entry which is preliminary data.</text>
</comment>
<organism evidence="2 3">
    <name type="scientific">Puccinia striiformis f. sp. tritici PST-78</name>
    <dbReference type="NCBI Taxonomy" id="1165861"/>
    <lineage>
        <taxon>Eukaryota</taxon>
        <taxon>Fungi</taxon>
        <taxon>Dikarya</taxon>
        <taxon>Basidiomycota</taxon>
        <taxon>Pucciniomycotina</taxon>
        <taxon>Pucciniomycetes</taxon>
        <taxon>Pucciniales</taxon>
        <taxon>Pucciniaceae</taxon>
        <taxon>Puccinia</taxon>
    </lineage>
</organism>
<protein>
    <recommendedName>
        <fullName evidence="4">Plasmid replication protein RepL domain-containing protein</fullName>
    </recommendedName>
</protein>
<dbReference type="Proteomes" id="UP000054564">
    <property type="component" value="Unassembled WGS sequence"/>
</dbReference>
<dbReference type="AlphaFoldDB" id="A0A0L0UL82"/>
<keyword evidence="3" id="KW-1185">Reference proteome</keyword>
<evidence type="ECO:0000313" key="2">
    <source>
        <dbReference type="EMBL" id="KNE87768.1"/>
    </source>
</evidence>
<gene>
    <name evidence="2" type="ORF">PSTG_18841</name>
</gene>
<name>A0A0L0UL82_9BASI</name>
<proteinExistence type="predicted"/>
<evidence type="ECO:0008006" key="4">
    <source>
        <dbReference type="Google" id="ProtNLM"/>
    </source>
</evidence>
<accession>A0A0L0UL82</accession>
<feature type="compositionally biased region" description="Basic and acidic residues" evidence="1">
    <location>
        <begin position="118"/>
        <end position="128"/>
    </location>
</feature>
<evidence type="ECO:0000313" key="3">
    <source>
        <dbReference type="Proteomes" id="UP000054564"/>
    </source>
</evidence>
<evidence type="ECO:0000256" key="1">
    <source>
        <dbReference type="SAM" id="MobiDB-lite"/>
    </source>
</evidence>
<reference evidence="3" key="1">
    <citation type="submission" date="2014-03" db="EMBL/GenBank/DDBJ databases">
        <title>The Genome Sequence of Puccinia striiformis f. sp. tritici PST-78.</title>
        <authorList>
            <consortium name="The Broad Institute Genome Sequencing Platform"/>
            <person name="Cuomo C."/>
            <person name="Hulbert S."/>
            <person name="Chen X."/>
            <person name="Walker B."/>
            <person name="Young S.K."/>
            <person name="Zeng Q."/>
            <person name="Gargeya S."/>
            <person name="Fitzgerald M."/>
            <person name="Haas B."/>
            <person name="Abouelleil A."/>
            <person name="Alvarado L."/>
            <person name="Arachchi H.M."/>
            <person name="Berlin A.M."/>
            <person name="Chapman S.B."/>
            <person name="Goldberg J."/>
            <person name="Griggs A."/>
            <person name="Gujja S."/>
            <person name="Hansen M."/>
            <person name="Howarth C."/>
            <person name="Imamovic A."/>
            <person name="Larimer J."/>
            <person name="McCowan C."/>
            <person name="Montmayeur A."/>
            <person name="Murphy C."/>
            <person name="Neiman D."/>
            <person name="Pearson M."/>
            <person name="Priest M."/>
            <person name="Roberts A."/>
            <person name="Saif S."/>
            <person name="Shea T."/>
            <person name="Sisk P."/>
            <person name="Sykes S."/>
            <person name="Wortman J."/>
            <person name="Nusbaum C."/>
            <person name="Birren B."/>
        </authorList>
    </citation>
    <scope>NUCLEOTIDE SEQUENCE [LARGE SCALE GENOMIC DNA]</scope>
    <source>
        <strain evidence="3">race PST-78</strain>
    </source>
</reference>
<feature type="region of interest" description="Disordered" evidence="1">
    <location>
        <begin position="95"/>
        <end position="128"/>
    </location>
</feature>
<sequence>MYDLSKTGMRVFQAILSEYQSTRMTGGFADSIYLHWFDSNLNGRDLGMSEATFHRGFKELLLNRFLCPRGPSMYWVNPALFFKGDRVAFIKEYRRKSSHAPVTRDPNTRDWVNGAADSEGRPQNSEKI</sequence>
<feature type="non-terminal residue" evidence="2">
    <location>
        <position position="128"/>
    </location>
</feature>
<dbReference type="EMBL" id="AJIL01004222">
    <property type="protein sequence ID" value="KNE87768.1"/>
    <property type="molecule type" value="Genomic_DNA"/>
</dbReference>